<evidence type="ECO:0000259" key="1">
    <source>
        <dbReference type="Pfam" id="PF04015"/>
    </source>
</evidence>
<dbReference type="Proteomes" id="UP000231198">
    <property type="component" value="Unassembled WGS sequence"/>
</dbReference>
<gene>
    <name evidence="2" type="ORF">COT62_02365</name>
</gene>
<dbReference type="Pfam" id="PF04015">
    <property type="entry name" value="DUF362"/>
    <property type="match status" value="1"/>
</dbReference>
<sequence length="305" mass="34079">MDTPKVFFHPVNKKNRSDMSQIARRLLGLVVSDTQIRLSKEIPIKVHPGQPGNISFIKPNNYDGVIDFLQEKKIKTYFIETNMVTGPRSLASTHLEVARKHGFTRIPFVIADGEDGEDHVLVPVEGGTYIKKAKIARKLADQQQMIVVSHFKGHIATGFGAAIKMLGIGFASRRGKIDAHSKDGTKFHKKTINWSEGDKLYWGSLFHKRVAEYALAAVNKKHYIYLTFAIDIVKNCDCDGVPMKPIYRDLGIFASTDPVAIDKACFDMLAQREGKKPFLGDDVFPFAERIGLGSRAYNLIVEGSE</sequence>
<reference evidence="3" key="1">
    <citation type="submission" date="2017-09" db="EMBL/GenBank/DDBJ databases">
        <title>Depth-based differentiation of microbial function through sediment-hosted aquifers and enrichment of novel symbionts in the deep terrestrial subsurface.</title>
        <authorList>
            <person name="Probst A.J."/>
            <person name="Ladd B."/>
            <person name="Jarett J.K."/>
            <person name="Geller-Mcgrath D.E."/>
            <person name="Sieber C.M.K."/>
            <person name="Emerson J.B."/>
            <person name="Anantharaman K."/>
            <person name="Thomas B.C."/>
            <person name="Malmstrom R."/>
            <person name="Stieglmeier M."/>
            <person name="Klingl A."/>
            <person name="Woyke T."/>
            <person name="Ryan C.M."/>
            <person name="Banfield J.F."/>
        </authorList>
    </citation>
    <scope>NUCLEOTIDE SEQUENCE [LARGE SCALE GENOMIC DNA]</scope>
</reference>
<dbReference type="AlphaFoldDB" id="A0A2H0WSQ4"/>
<protein>
    <submittedName>
        <fullName evidence="2">4Fe-4S ferredoxin</fullName>
    </submittedName>
</protein>
<accession>A0A2H0WSQ4</accession>
<evidence type="ECO:0000313" key="3">
    <source>
        <dbReference type="Proteomes" id="UP000231198"/>
    </source>
</evidence>
<proteinExistence type="predicted"/>
<name>A0A2H0WSQ4_9BACT</name>
<comment type="caution">
    <text evidence="2">The sequence shown here is derived from an EMBL/GenBank/DDBJ whole genome shotgun (WGS) entry which is preliminary data.</text>
</comment>
<organism evidence="2 3">
    <name type="scientific">Candidatus Roizmanbacteria bacterium CG09_land_8_20_14_0_10_41_9</name>
    <dbReference type="NCBI Taxonomy" id="1974850"/>
    <lineage>
        <taxon>Bacteria</taxon>
        <taxon>Candidatus Roizmaniibacteriota</taxon>
    </lineage>
</organism>
<dbReference type="EMBL" id="PEZG01000054">
    <property type="protein sequence ID" value="PIS15700.1"/>
    <property type="molecule type" value="Genomic_DNA"/>
</dbReference>
<feature type="domain" description="DUF362" evidence="1">
    <location>
        <begin position="43"/>
        <end position="267"/>
    </location>
</feature>
<evidence type="ECO:0000313" key="2">
    <source>
        <dbReference type="EMBL" id="PIS15700.1"/>
    </source>
</evidence>
<dbReference type="InterPro" id="IPR007160">
    <property type="entry name" value="DUF362"/>
</dbReference>